<evidence type="ECO:0000256" key="6">
    <source>
        <dbReference type="ARBA" id="ARBA00023167"/>
    </source>
</evidence>
<dbReference type="InterPro" id="IPR000313">
    <property type="entry name" value="PWWP_dom"/>
</dbReference>
<dbReference type="FunFam" id="3.40.225.10:FF:000003">
    <property type="entry name" value="Methylthioribulose-1-phosphate dehydratase"/>
    <property type="match status" value="1"/>
</dbReference>
<feature type="binding site" evidence="9">
    <location>
        <position position="362"/>
    </location>
    <ligand>
        <name>substrate</name>
    </ligand>
</feature>
<keyword evidence="6 9" id="KW-0486">Methionine biosynthesis</keyword>
<dbReference type="GO" id="GO:0008270">
    <property type="term" value="F:zinc ion binding"/>
    <property type="evidence" value="ECO:0007669"/>
    <property type="project" value="UniProtKB-UniRule"/>
</dbReference>
<dbReference type="Pfam" id="PF00596">
    <property type="entry name" value="Aldolase_II"/>
    <property type="match status" value="1"/>
</dbReference>
<keyword evidence="7 9" id="KW-0456">Lyase</keyword>
<dbReference type="GO" id="GO:0019509">
    <property type="term" value="P:L-methionine salvage from methylthioadenosine"/>
    <property type="evidence" value="ECO:0007669"/>
    <property type="project" value="UniProtKB-UniRule"/>
</dbReference>
<feature type="region of interest" description="Disordered" evidence="10">
    <location>
        <begin position="235"/>
        <end position="261"/>
    </location>
</feature>
<keyword evidence="13" id="KW-1185">Reference proteome</keyword>
<comment type="pathway">
    <text evidence="9">Amino-acid biosynthesis; L-methionine biosynthesis via salvage pathway; L-methionine from S-methyl-5-thio-alpha-D-ribose 1-phosphate: step 2/6.</text>
</comment>
<sequence>MALPILNIRLDLYAKFHASSRSQHQLHLRRLAGLPRIVGTARFFISGFMIKEMANTEDLKKSRYGRVSNKRKFNEELDLSLGESYNTINLILNKKSNGKSSPTVLNNSNNGKRNGFSIGDMVWAKTGKYPLWPGIVIVDPVTNKFTKNNNMVPMLHIYYCNDAHRRNWIKIKQIIKFSSKNEILAGNQKLAAQISRSKLKFKWNQAVEEAECLAAMNKDQRISSFFADNISDANSTLADKAGPSTEQTTPNQQPTETNYNGDRLLDGTNHEEKMLIENDSKKEDLKNHPRYLIPELCRQLYSKGLVTGTGGGISIKYNDQIFIAPSGVQKERIQPDELFVQNLDGEDIIVPPSEKNLSKSQCTPIFMCSYHERNAGAVIHVHSSKVVKLCLLNPENEVKITGLEMIKGIFNEQTKKFYDNDEELIIPIIENSKYEKDLVDTFKMALTKYPSTSAVLVRNHGMYVWGSDWILAKTQLECYEALFKDTIFKKLNKV</sequence>
<dbReference type="Gene3D" id="3.40.225.10">
    <property type="entry name" value="Class II aldolase/adducin N-terminal domain"/>
    <property type="match status" value="1"/>
</dbReference>
<comment type="similarity">
    <text evidence="1">Belongs to the aldolase class II family. Adducin subfamily.</text>
</comment>
<feature type="domain" description="PWWP" evidence="11">
    <location>
        <begin position="118"/>
        <end position="180"/>
    </location>
</feature>
<organism evidence="12 13">
    <name type="scientific">Aphis glycines</name>
    <name type="common">Soybean aphid</name>
    <dbReference type="NCBI Taxonomy" id="307491"/>
    <lineage>
        <taxon>Eukaryota</taxon>
        <taxon>Metazoa</taxon>
        <taxon>Ecdysozoa</taxon>
        <taxon>Arthropoda</taxon>
        <taxon>Hexapoda</taxon>
        <taxon>Insecta</taxon>
        <taxon>Pterygota</taxon>
        <taxon>Neoptera</taxon>
        <taxon>Paraneoptera</taxon>
        <taxon>Hemiptera</taxon>
        <taxon>Sternorrhyncha</taxon>
        <taxon>Aphidomorpha</taxon>
        <taxon>Aphidoidea</taxon>
        <taxon>Aphididae</taxon>
        <taxon>Aphidini</taxon>
        <taxon>Aphis</taxon>
        <taxon>Aphis</taxon>
    </lineage>
</organism>
<dbReference type="InterPro" id="IPR027514">
    <property type="entry name" value="Salvage_MtnB_euk"/>
</dbReference>
<comment type="catalytic activity">
    <reaction evidence="9">
        <text>5-(methylsulfanyl)-D-ribulose 1-phosphate = 5-methylsulfanyl-2,3-dioxopentyl phosphate + H2O</text>
        <dbReference type="Rhea" id="RHEA:15549"/>
        <dbReference type="ChEBI" id="CHEBI:15377"/>
        <dbReference type="ChEBI" id="CHEBI:58548"/>
        <dbReference type="ChEBI" id="CHEBI:58828"/>
        <dbReference type="EC" id="4.2.1.109"/>
    </reaction>
</comment>
<feature type="binding site" evidence="9">
    <location>
        <position position="380"/>
    </location>
    <ligand>
        <name>Zn(2+)</name>
        <dbReference type="ChEBI" id="CHEBI:29105"/>
    </ligand>
</feature>
<dbReference type="SMART" id="SM01007">
    <property type="entry name" value="Aldolase_II"/>
    <property type="match status" value="1"/>
</dbReference>
<reference evidence="12 13" key="1">
    <citation type="submission" date="2019-08" db="EMBL/GenBank/DDBJ databases">
        <title>The genome of the soybean aphid Biotype 1, its phylome, world population structure and adaptation to the North American continent.</title>
        <authorList>
            <person name="Giordano R."/>
            <person name="Donthu R.K."/>
            <person name="Hernandez A.G."/>
            <person name="Wright C.L."/>
            <person name="Zimin A.V."/>
        </authorList>
    </citation>
    <scope>NUCLEOTIDE SEQUENCE [LARGE SCALE GENOMIC DNA]</scope>
    <source>
        <tissue evidence="12">Whole aphids</tissue>
    </source>
</reference>
<dbReference type="InterPro" id="IPR017714">
    <property type="entry name" value="MethylthioRu-1-P_deHdtase_MtnB"/>
</dbReference>
<dbReference type="OrthoDB" id="191080at2759"/>
<keyword evidence="2 9" id="KW-0963">Cytoplasm</keyword>
<dbReference type="PANTHER" id="PTHR10640:SF7">
    <property type="entry name" value="METHYLTHIORIBULOSE-1-PHOSPHATE DEHYDRATASE"/>
    <property type="match status" value="1"/>
</dbReference>
<comment type="subcellular location">
    <subcellularLocation>
        <location evidence="9">Cytoplasm</location>
    </subcellularLocation>
</comment>
<dbReference type="EMBL" id="VYZN01000079">
    <property type="protein sequence ID" value="KAE9523457.1"/>
    <property type="molecule type" value="Genomic_DNA"/>
</dbReference>
<dbReference type="HAMAP" id="MF_03116">
    <property type="entry name" value="Salvage_MtnB_euk"/>
    <property type="match status" value="1"/>
</dbReference>
<comment type="cofactor">
    <cofactor evidence="9">
        <name>Zn(2+)</name>
        <dbReference type="ChEBI" id="CHEBI:29105"/>
    </cofactor>
    <text evidence="9">Binds 1 zinc ion per subunit.</text>
</comment>
<evidence type="ECO:0000256" key="5">
    <source>
        <dbReference type="ARBA" id="ARBA00022833"/>
    </source>
</evidence>
<evidence type="ECO:0000256" key="10">
    <source>
        <dbReference type="SAM" id="MobiDB-lite"/>
    </source>
</evidence>
<evidence type="ECO:0000256" key="9">
    <source>
        <dbReference type="HAMAP-Rule" id="MF_03116"/>
    </source>
</evidence>
<evidence type="ECO:0000256" key="2">
    <source>
        <dbReference type="ARBA" id="ARBA00022490"/>
    </source>
</evidence>
<evidence type="ECO:0000313" key="13">
    <source>
        <dbReference type="Proteomes" id="UP000475862"/>
    </source>
</evidence>
<dbReference type="SUPFAM" id="SSF63748">
    <property type="entry name" value="Tudor/PWWP/MBT"/>
    <property type="match status" value="1"/>
</dbReference>
<feature type="binding site" evidence="9">
    <location>
        <position position="382"/>
    </location>
    <ligand>
        <name>Zn(2+)</name>
        <dbReference type="ChEBI" id="CHEBI:29105"/>
    </ligand>
</feature>
<dbReference type="GO" id="GO:0005737">
    <property type="term" value="C:cytoplasm"/>
    <property type="evidence" value="ECO:0007669"/>
    <property type="project" value="UniProtKB-SubCell"/>
</dbReference>
<feature type="active site" description="Proton donor/acceptor" evidence="9">
    <location>
        <position position="404"/>
    </location>
</feature>
<dbReference type="Pfam" id="PF00855">
    <property type="entry name" value="PWWP"/>
    <property type="match status" value="1"/>
</dbReference>
<comment type="caution">
    <text evidence="12">The sequence shown here is derived from an EMBL/GenBank/DDBJ whole genome shotgun (WGS) entry which is preliminary data.</text>
</comment>
<dbReference type="Gene3D" id="2.30.30.140">
    <property type="match status" value="1"/>
</dbReference>
<evidence type="ECO:0000256" key="8">
    <source>
        <dbReference type="ARBA" id="ARBA00060021"/>
    </source>
</evidence>
<dbReference type="PANTHER" id="PTHR10640">
    <property type="entry name" value="METHYLTHIORIBULOSE-1-PHOSPHATE DEHYDRATASE"/>
    <property type="match status" value="1"/>
</dbReference>
<dbReference type="Proteomes" id="UP000475862">
    <property type="component" value="Unassembled WGS sequence"/>
</dbReference>
<evidence type="ECO:0000256" key="3">
    <source>
        <dbReference type="ARBA" id="ARBA00022605"/>
    </source>
</evidence>
<keyword evidence="5 9" id="KW-0862">Zinc</keyword>
<accession>A0A6G0T0M7</accession>
<evidence type="ECO:0000313" key="12">
    <source>
        <dbReference type="EMBL" id="KAE9523457.1"/>
    </source>
</evidence>
<dbReference type="UniPathway" id="UPA00904">
    <property type="reaction ID" value="UER00875"/>
</dbReference>
<keyword evidence="4 9" id="KW-0479">Metal-binding</keyword>
<dbReference type="NCBIfam" id="TIGR03328">
    <property type="entry name" value="salvage_mtnB"/>
    <property type="match status" value="1"/>
</dbReference>
<dbReference type="GO" id="GO:0046570">
    <property type="term" value="F:methylthioribulose 1-phosphate dehydratase activity"/>
    <property type="evidence" value="ECO:0007669"/>
    <property type="project" value="UniProtKB-UniRule"/>
</dbReference>
<keyword evidence="3 9" id="KW-0028">Amino-acid biosynthesis</keyword>
<evidence type="ECO:0000256" key="7">
    <source>
        <dbReference type="ARBA" id="ARBA00023239"/>
    </source>
</evidence>
<comment type="function">
    <text evidence="8">Catalyzes the dehydration of methylthioribulose-1-phosphate (MTRu-1-P) into 2,3-diketo-5-methylthiopentyl-1-phosphate (DK-MTP-1-P). Functions in the methionine salvage pathway, which plays a key role in cancer, apoptosis, microbial proliferation and inflammation. May inhibit the CASP1-related inflammatory response (pyroptosis), the CASP9-dependent apoptotic pathway and the cytochrome c-dependent and APAF1-mediated cell death.</text>
</comment>
<proteinExistence type="inferred from homology"/>
<evidence type="ECO:0000256" key="1">
    <source>
        <dbReference type="ARBA" id="ARBA00006274"/>
    </source>
</evidence>
<dbReference type="AlphaFoldDB" id="A0A6G0T0M7"/>
<comment type="similarity">
    <text evidence="9">Belongs to the aldolase class II family. MtnB subfamily.</text>
</comment>
<feature type="binding site" evidence="9">
    <location>
        <position position="460"/>
    </location>
    <ligand>
        <name>Zn(2+)</name>
        <dbReference type="ChEBI" id="CHEBI:29105"/>
    </ligand>
</feature>
<dbReference type="PROSITE" id="PS50812">
    <property type="entry name" value="PWWP"/>
    <property type="match status" value="1"/>
</dbReference>
<evidence type="ECO:0000259" key="11">
    <source>
        <dbReference type="PROSITE" id="PS50812"/>
    </source>
</evidence>
<dbReference type="InterPro" id="IPR001303">
    <property type="entry name" value="Aldolase_II/adducin_N"/>
</dbReference>
<dbReference type="EC" id="4.2.1.109" evidence="9"/>
<dbReference type="SUPFAM" id="SSF53639">
    <property type="entry name" value="AraD/HMP-PK domain-like"/>
    <property type="match status" value="1"/>
</dbReference>
<dbReference type="InterPro" id="IPR036409">
    <property type="entry name" value="Aldolase_II/adducin_N_sf"/>
</dbReference>
<name>A0A6G0T0M7_APHGL</name>
<evidence type="ECO:0000256" key="4">
    <source>
        <dbReference type="ARBA" id="ARBA00022723"/>
    </source>
</evidence>
<protein>
    <recommendedName>
        <fullName evidence="9">Probable methylthioribulose-1-phosphate dehydratase</fullName>
        <shortName evidence="9">MTRu-1-P dehydratase</shortName>
        <ecNumber evidence="9">4.2.1.109</ecNumber>
    </recommendedName>
</protein>
<feature type="compositionally biased region" description="Low complexity" evidence="10">
    <location>
        <begin position="245"/>
        <end position="258"/>
    </location>
</feature>
<gene>
    <name evidence="12" type="ORF">AGLY_016009</name>
</gene>